<dbReference type="Proteomes" id="UP001595969">
    <property type="component" value="Unassembled WGS sequence"/>
</dbReference>
<dbReference type="PANTHER" id="PTHR46797:SF1">
    <property type="entry name" value="METHYLPHOSPHONATE SYNTHASE"/>
    <property type="match status" value="1"/>
</dbReference>
<comment type="caution">
    <text evidence="3">The sequence shown here is derived from an EMBL/GenBank/DDBJ whole genome shotgun (WGS) entry which is preliminary data.</text>
</comment>
<evidence type="ECO:0000313" key="3">
    <source>
        <dbReference type="EMBL" id="MFC4719004.1"/>
    </source>
</evidence>
<dbReference type="SMART" id="SM00530">
    <property type="entry name" value="HTH_XRE"/>
    <property type="match status" value="1"/>
</dbReference>
<dbReference type="InterPro" id="IPR001387">
    <property type="entry name" value="Cro/C1-type_HTH"/>
</dbReference>
<dbReference type="PANTHER" id="PTHR46797">
    <property type="entry name" value="HTH-TYPE TRANSCRIPTIONAL REGULATOR"/>
    <property type="match status" value="1"/>
</dbReference>
<dbReference type="InterPro" id="IPR050807">
    <property type="entry name" value="TransReg_Diox_bact_type"/>
</dbReference>
<dbReference type="EMBL" id="JBHSGS010000026">
    <property type="protein sequence ID" value="MFC4719004.1"/>
    <property type="molecule type" value="Genomic_DNA"/>
</dbReference>
<evidence type="ECO:0000256" key="1">
    <source>
        <dbReference type="ARBA" id="ARBA00023125"/>
    </source>
</evidence>
<proteinExistence type="predicted"/>
<evidence type="ECO:0000259" key="2">
    <source>
        <dbReference type="PROSITE" id="PS50943"/>
    </source>
</evidence>
<feature type="domain" description="HTH cro/C1-type" evidence="2">
    <location>
        <begin position="10"/>
        <end position="59"/>
    </location>
</feature>
<organism evidence="3 4">
    <name type="scientific">Enterococcus lemanii</name>
    <dbReference type="NCBI Taxonomy" id="1159752"/>
    <lineage>
        <taxon>Bacteria</taxon>
        <taxon>Bacillati</taxon>
        <taxon>Bacillota</taxon>
        <taxon>Bacilli</taxon>
        <taxon>Lactobacillales</taxon>
        <taxon>Enterococcaceae</taxon>
        <taxon>Enterococcus</taxon>
    </lineage>
</organism>
<name>A0ABV9MVE4_9ENTE</name>
<protein>
    <submittedName>
        <fullName evidence="3">Helix-turn-helix domain-containing protein</fullName>
    </submittedName>
</protein>
<dbReference type="SUPFAM" id="SSF47413">
    <property type="entry name" value="lambda repressor-like DNA-binding domains"/>
    <property type="match status" value="1"/>
</dbReference>
<evidence type="ECO:0000313" key="4">
    <source>
        <dbReference type="Proteomes" id="UP001595969"/>
    </source>
</evidence>
<keyword evidence="4" id="KW-1185">Reference proteome</keyword>
<gene>
    <name evidence="3" type="ORF">ACFO5I_04590</name>
</gene>
<dbReference type="CDD" id="cd00093">
    <property type="entry name" value="HTH_XRE"/>
    <property type="match status" value="1"/>
</dbReference>
<dbReference type="InterPro" id="IPR010982">
    <property type="entry name" value="Lambda_DNA-bd_dom_sf"/>
</dbReference>
<dbReference type="InterPro" id="IPR011990">
    <property type="entry name" value="TPR-like_helical_dom_sf"/>
</dbReference>
<dbReference type="Gene3D" id="1.25.40.10">
    <property type="entry name" value="Tetratricopeptide repeat domain"/>
    <property type="match status" value="1"/>
</dbReference>
<reference evidence="4" key="1">
    <citation type="journal article" date="2019" name="Int. J. Syst. Evol. Microbiol.">
        <title>The Global Catalogue of Microorganisms (GCM) 10K type strain sequencing project: providing services to taxonomists for standard genome sequencing and annotation.</title>
        <authorList>
            <consortium name="The Broad Institute Genomics Platform"/>
            <consortium name="The Broad Institute Genome Sequencing Center for Infectious Disease"/>
            <person name="Wu L."/>
            <person name="Ma J."/>
        </authorList>
    </citation>
    <scope>NUCLEOTIDE SEQUENCE [LARGE SCALE GENOMIC DNA]</scope>
    <source>
        <strain evidence="4">CGMCC 1.19032</strain>
    </source>
</reference>
<dbReference type="Pfam" id="PF01381">
    <property type="entry name" value="HTH_3"/>
    <property type="match status" value="1"/>
</dbReference>
<keyword evidence="1" id="KW-0238">DNA-binding</keyword>
<accession>A0ABV9MVE4</accession>
<dbReference type="SUPFAM" id="SSF48452">
    <property type="entry name" value="TPR-like"/>
    <property type="match status" value="1"/>
</dbReference>
<dbReference type="PROSITE" id="PS50943">
    <property type="entry name" value="HTH_CROC1"/>
    <property type="match status" value="1"/>
</dbReference>
<sequence length="296" mass="34118">MDIQHFINTRKALGLSQKELSEGICTQATLSRFENNGQIPTVKILVQLCDRLNIGLGELFPEVSVEEDEINQKLIKAEFNLILQEYQESEQILATIDQSQLTDQTQSWSFDYLKGYLIALQKGSSADAVFYFNRMISEIPKEQVEILGLLAYTGMGMVYENIGEIEKAEYFFNKAVSEVYQIPIQETHDVWRMLNILYYCGSFYANIKDFQTSDALLKHGIEICSNHHVTYYLARLTFQLAKNAFAQNKAPQEIVERYYDTKAFAKINRNIIELKGLEAFKEELASAPEFKNIYLY</sequence>
<dbReference type="RefSeq" id="WP_204653393.1">
    <property type="nucleotide sequence ID" value="NZ_JAFBFD010000009.1"/>
</dbReference>